<organism evidence="3 4">
    <name type="scientific">Plakobranchus ocellatus</name>
    <dbReference type="NCBI Taxonomy" id="259542"/>
    <lineage>
        <taxon>Eukaryota</taxon>
        <taxon>Metazoa</taxon>
        <taxon>Spiralia</taxon>
        <taxon>Lophotrochozoa</taxon>
        <taxon>Mollusca</taxon>
        <taxon>Gastropoda</taxon>
        <taxon>Heterobranchia</taxon>
        <taxon>Euthyneura</taxon>
        <taxon>Panpulmonata</taxon>
        <taxon>Sacoglossa</taxon>
        <taxon>Placobranchoidea</taxon>
        <taxon>Plakobranchidae</taxon>
        <taxon>Plakobranchus</taxon>
    </lineage>
</organism>
<dbReference type="InterPro" id="IPR043502">
    <property type="entry name" value="DNA/RNA_pol_sf"/>
</dbReference>
<evidence type="ECO:0000313" key="4">
    <source>
        <dbReference type="Proteomes" id="UP000735302"/>
    </source>
</evidence>
<dbReference type="Pfam" id="PF17919">
    <property type="entry name" value="RT_RNaseH_2"/>
    <property type="match status" value="1"/>
</dbReference>
<dbReference type="PANTHER" id="PTHR37984">
    <property type="entry name" value="PROTEIN CBG26694"/>
    <property type="match status" value="1"/>
</dbReference>
<protein>
    <submittedName>
        <fullName evidence="3">Retrovirus-related pol polyprotein from transposon 297-like protein</fullName>
    </submittedName>
</protein>
<dbReference type="EMBL" id="BLXT01006100">
    <property type="protein sequence ID" value="GFO28958.1"/>
    <property type="molecule type" value="Genomic_DNA"/>
</dbReference>
<evidence type="ECO:0000259" key="1">
    <source>
        <dbReference type="Pfam" id="PF17919"/>
    </source>
</evidence>
<name>A0AAV4CAR4_9GAST</name>
<dbReference type="Proteomes" id="UP000735302">
    <property type="component" value="Unassembled WGS sequence"/>
</dbReference>
<accession>A0AAV4CAR4</accession>
<dbReference type="Gene3D" id="3.30.70.270">
    <property type="match status" value="1"/>
</dbReference>
<dbReference type="FunFam" id="1.10.340.70:FF:000003">
    <property type="entry name" value="Protein CBG25708"/>
    <property type="match status" value="1"/>
</dbReference>
<dbReference type="InterPro" id="IPR041577">
    <property type="entry name" value="RT_RNaseH_2"/>
</dbReference>
<dbReference type="Gene3D" id="1.10.340.70">
    <property type="match status" value="1"/>
</dbReference>
<dbReference type="InterPro" id="IPR041588">
    <property type="entry name" value="Integrase_H2C2"/>
</dbReference>
<dbReference type="Gene3D" id="3.10.20.370">
    <property type="match status" value="1"/>
</dbReference>
<feature type="domain" description="Reverse transcriptase/retrotransposon-derived protein RNase H-like" evidence="1">
    <location>
        <begin position="31"/>
        <end position="125"/>
    </location>
</feature>
<dbReference type="CDD" id="cd09274">
    <property type="entry name" value="RNase_HI_RT_Ty3"/>
    <property type="match status" value="1"/>
</dbReference>
<feature type="domain" description="Integrase zinc-binding" evidence="2">
    <location>
        <begin position="261"/>
        <end position="305"/>
    </location>
</feature>
<gene>
    <name evidence="3" type="ORF">PoB_005546300</name>
</gene>
<dbReference type="Pfam" id="PF17921">
    <property type="entry name" value="Integrase_H2C2"/>
    <property type="match status" value="1"/>
</dbReference>
<evidence type="ECO:0000259" key="2">
    <source>
        <dbReference type="Pfam" id="PF17921"/>
    </source>
</evidence>
<dbReference type="InterPro" id="IPR050951">
    <property type="entry name" value="Retrovirus_Pol_polyprotein"/>
</dbReference>
<keyword evidence="4" id="KW-1185">Reference proteome</keyword>
<dbReference type="AlphaFoldDB" id="A0AAV4CAR4"/>
<evidence type="ECO:0000313" key="3">
    <source>
        <dbReference type="EMBL" id="GFO28958.1"/>
    </source>
</evidence>
<dbReference type="FunFam" id="3.10.20.370:FF:000001">
    <property type="entry name" value="Retrovirus-related Pol polyprotein from transposon 17.6-like protein"/>
    <property type="match status" value="1"/>
</dbReference>
<reference evidence="3 4" key="1">
    <citation type="journal article" date="2021" name="Elife">
        <title>Chloroplast acquisition without the gene transfer in kleptoplastic sea slugs, Plakobranchus ocellatus.</title>
        <authorList>
            <person name="Maeda T."/>
            <person name="Takahashi S."/>
            <person name="Yoshida T."/>
            <person name="Shimamura S."/>
            <person name="Takaki Y."/>
            <person name="Nagai Y."/>
            <person name="Toyoda A."/>
            <person name="Suzuki Y."/>
            <person name="Arimoto A."/>
            <person name="Ishii H."/>
            <person name="Satoh N."/>
            <person name="Nishiyama T."/>
            <person name="Hasebe M."/>
            <person name="Maruyama T."/>
            <person name="Minagawa J."/>
            <person name="Obokata J."/>
            <person name="Shigenobu S."/>
        </authorList>
    </citation>
    <scope>NUCLEOTIDE SEQUENCE [LARGE SCALE GENOMIC DNA]</scope>
</reference>
<dbReference type="SUPFAM" id="SSF56672">
    <property type="entry name" value="DNA/RNA polymerases"/>
    <property type="match status" value="1"/>
</dbReference>
<sequence length="371" mass="43133">MIQYMSPFISNLSTYTDPLRKLLHKNSEWQWTKSHEEAFEKIKNLVHKRMTLNYFNTEKATAIEVDSSLVGMGAALIQEGRPIAFASKSMTETESRYANIERELLAVVFALERFHTYVYGKHVTIFSDHKPLENIQFKNLAKAPPRLQRLLLRIQPYNTTVVHKPGKDMIFADYLSRVNPTPGEEIELDAVIHQVSISDEKYNALKEETAKDTELACLKSQIIVGWPDEKEVPQAIKKYWSMRDYLSVENGLILKNSSIVIPESMQNLILEKIHEGHQGIEKCQLRARNSVFWIGITKDLHKKVKWEICEQYSKSQVKQPLIQHEIPTQPFEKTGCRHISLGWTRFFARSRLLQQNAFCEVIKNINKQRDY</sequence>
<proteinExistence type="predicted"/>
<comment type="caution">
    <text evidence="3">The sequence shown here is derived from an EMBL/GenBank/DDBJ whole genome shotgun (WGS) entry which is preliminary data.</text>
</comment>
<dbReference type="PANTHER" id="PTHR37984:SF7">
    <property type="entry name" value="INTEGRASE CATALYTIC DOMAIN-CONTAINING PROTEIN"/>
    <property type="match status" value="1"/>
</dbReference>
<dbReference type="InterPro" id="IPR043128">
    <property type="entry name" value="Rev_trsase/Diguanyl_cyclase"/>
</dbReference>